<dbReference type="InterPro" id="IPR006045">
    <property type="entry name" value="Cupin_1"/>
</dbReference>
<evidence type="ECO:0000313" key="8">
    <source>
        <dbReference type="EMBL" id="KAK4640078.1"/>
    </source>
</evidence>
<dbReference type="PROSITE" id="PS00725">
    <property type="entry name" value="GERMIN"/>
    <property type="match status" value="1"/>
</dbReference>
<dbReference type="PANTHER" id="PTHR31238">
    <property type="entry name" value="GERMIN-LIKE PROTEIN SUBFAMILY 3 MEMBER 3"/>
    <property type="match status" value="1"/>
</dbReference>
<comment type="similarity">
    <text evidence="2">Belongs to the germin family.</text>
</comment>
<dbReference type="SMART" id="SM00835">
    <property type="entry name" value="Cupin_1"/>
    <property type="match status" value="1"/>
</dbReference>
<proteinExistence type="inferred from homology"/>
<evidence type="ECO:0000256" key="4">
    <source>
        <dbReference type="ARBA" id="ARBA00022723"/>
    </source>
</evidence>
<keyword evidence="6" id="KW-0732">Signal</keyword>
<reference evidence="8 9" key="1">
    <citation type="journal article" date="2023" name="bioRxiv">
        <title>High-quality genome assemblies of four members of thePodospora anserinaspecies complex.</title>
        <authorList>
            <person name="Ament-Velasquez S.L."/>
            <person name="Vogan A.A."/>
            <person name="Wallerman O."/>
            <person name="Hartmann F."/>
            <person name="Gautier V."/>
            <person name="Silar P."/>
            <person name="Giraud T."/>
            <person name="Johannesson H."/>
        </authorList>
    </citation>
    <scope>NUCLEOTIDE SEQUENCE [LARGE SCALE GENOMIC DNA]</scope>
    <source>
        <strain evidence="8 9">CBS 112042</strain>
    </source>
</reference>
<protein>
    <recommendedName>
        <fullName evidence="7">Cupin type-1 domain-containing protein</fullName>
    </recommendedName>
</protein>
<sequence length="232" mass="24669">MFSPTIASMLVSISTMASLGIAAPSNLAQRSPSQLSITAQLQIADSGVDRAALLPQDKDYVYDFSQNPGRFADRKTFPALVGTGGSLAVGMLPPCGMSFLHIHPRSTELFAVIDGRVLTEAVLEAGVVDADGKPRIIRTDLGPNMMTVFPGGAFHTQLNPECTNASIVAAFPSEDPGIGLILPQTFALDDEWLETQFGDVSTDEIAQLRASLPTGLFLQAEDCKKKCGIQTE</sequence>
<name>A0ABR0F9N5_9PEZI</name>
<comment type="subcellular location">
    <subcellularLocation>
        <location evidence="1">Secreted</location>
    </subcellularLocation>
</comment>
<dbReference type="InterPro" id="IPR019780">
    <property type="entry name" value="Germin_Mn-BS"/>
</dbReference>
<comment type="caution">
    <text evidence="8">The sequence shown here is derived from an EMBL/GenBank/DDBJ whole genome shotgun (WGS) entry which is preliminary data.</text>
</comment>
<accession>A0ABR0F9N5</accession>
<evidence type="ECO:0000256" key="5">
    <source>
        <dbReference type="ARBA" id="ARBA00023211"/>
    </source>
</evidence>
<dbReference type="RefSeq" id="XP_062729054.1">
    <property type="nucleotide sequence ID" value="XM_062880829.1"/>
</dbReference>
<keyword evidence="3" id="KW-0964">Secreted</keyword>
<evidence type="ECO:0000256" key="3">
    <source>
        <dbReference type="ARBA" id="ARBA00022525"/>
    </source>
</evidence>
<dbReference type="CDD" id="cd02241">
    <property type="entry name" value="cupin_OxOx"/>
    <property type="match status" value="1"/>
</dbReference>
<dbReference type="InterPro" id="IPR011051">
    <property type="entry name" value="RmlC_Cupin_sf"/>
</dbReference>
<organism evidence="8 9">
    <name type="scientific">Podospora bellae-mahoneyi</name>
    <dbReference type="NCBI Taxonomy" id="2093777"/>
    <lineage>
        <taxon>Eukaryota</taxon>
        <taxon>Fungi</taxon>
        <taxon>Dikarya</taxon>
        <taxon>Ascomycota</taxon>
        <taxon>Pezizomycotina</taxon>
        <taxon>Sordariomycetes</taxon>
        <taxon>Sordariomycetidae</taxon>
        <taxon>Sordariales</taxon>
        <taxon>Podosporaceae</taxon>
        <taxon>Podospora</taxon>
    </lineage>
</organism>
<keyword evidence="5" id="KW-0464">Manganese</keyword>
<evidence type="ECO:0000256" key="1">
    <source>
        <dbReference type="ARBA" id="ARBA00004613"/>
    </source>
</evidence>
<dbReference type="InterPro" id="IPR001929">
    <property type="entry name" value="Germin"/>
</dbReference>
<evidence type="ECO:0000256" key="2">
    <source>
        <dbReference type="ARBA" id="ARBA00007456"/>
    </source>
</evidence>
<dbReference type="InterPro" id="IPR014710">
    <property type="entry name" value="RmlC-like_jellyroll"/>
</dbReference>
<evidence type="ECO:0000313" key="9">
    <source>
        <dbReference type="Proteomes" id="UP001322138"/>
    </source>
</evidence>
<keyword evidence="9" id="KW-1185">Reference proteome</keyword>
<gene>
    <name evidence="8" type="ORF">QC761_603780</name>
</gene>
<dbReference type="SUPFAM" id="SSF51182">
    <property type="entry name" value="RmlC-like cupins"/>
    <property type="match status" value="1"/>
</dbReference>
<dbReference type="EMBL" id="JAFFGZ010000008">
    <property type="protein sequence ID" value="KAK4640078.1"/>
    <property type="molecule type" value="Genomic_DNA"/>
</dbReference>
<feature type="signal peptide" evidence="6">
    <location>
        <begin position="1"/>
        <end position="22"/>
    </location>
</feature>
<feature type="domain" description="Cupin type-1" evidence="7">
    <location>
        <begin position="62"/>
        <end position="206"/>
    </location>
</feature>
<feature type="chain" id="PRO_5046261679" description="Cupin type-1 domain-containing protein" evidence="6">
    <location>
        <begin position="23"/>
        <end position="232"/>
    </location>
</feature>
<evidence type="ECO:0000256" key="6">
    <source>
        <dbReference type="SAM" id="SignalP"/>
    </source>
</evidence>
<dbReference type="Gene3D" id="2.60.120.10">
    <property type="entry name" value="Jelly Rolls"/>
    <property type="match status" value="1"/>
</dbReference>
<dbReference type="Proteomes" id="UP001322138">
    <property type="component" value="Unassembled WGS sequence"/>
</dbReference>
<dbReference type="Pfam" id="PF00190">
    <property type="entry name" value="Cupin_1"/>
    <property type="match status" value="1"/>
</dbReference>
<evidence type="ECO:0000259" key="7">
    <source>
        <dbReference type="SMART" id="SM00835"/>
    </source>
</evidence>
<dbReference type="GeneID" id="87900311"/>
<keyword evidence="4" id="KW-0479">Metal-binding</keyword>